<dbReference type="AlphaFoldDB" id="A0A803MDJ1"/>
<keyword evidence="4" id="KW-1185">Reference proteome</keyword>
<reference evidence="3" key="2">
    <citation type="submission" date="2021-03" db="UniProtKB">
        <authorList>
            <consortium name="EnsemblPlants"/>
        </authorList>
    </citation>
    <scope>IDENTIFICATION</scope>
</reference>
<evidence type="ECO:0000259" key="2">
    <source>
        <dbReference type="Pfam" id="PF08646"/>
    </source>
</evidence>
<dbReference type="EnsemblPlants" id="AUR62027534-RA">
    <property type="protein sequence ID" value="AUR62027534-RA:cds"/>
    <property type="gene ID" value="AUR62027534"/>
</dbReference>
<feature type="region of interest" description="Disordered" evidence="1">
    <location>
        <begin position="421"/>
        <end position="442"/>
    </location>
</feature>
<dbReference type="SUPFAM" id="SSF50249">
    <property type="entry name" value="Nucleic acid-binding proteins"/>
    <property type="match status" value="1"/>
</dbReference>
<organism evidence="3 4">
    <name type="scientific">Chenopodium quinoa</name>
    <name type="common">Quinoa</name>
    <dbReference type="NCBI Taxonomy" id="63459"/>
    <lineage>
        <taxon>Eukaryota</taxon>
        <taxon>Viridiplantae</taxon>
        <taxon>Streptophyta</taxon>
        <taxon>Embryophyta</taxon>
        <taxon>Tracheophyta</taxon>
        <taxon>Spermatophyta</taxon>
        <taxon>Magnoliopsida</taxon>
        <taxon>eudicotyledons</taxon>
        <taxon>Gunneridae</taxon>
        <taxon>Pentapetalae</taxon>
        <taxon>Caryophyllales</taxon>
        <taxon>Chenopodiaceae</taxon>
        <taxon>Chenopodioideae</taxon>
        <taxon>Atripliceae</taxon>
        <taxon>Chenopodium</taxon>
    </lineage>
</organism>
<dbReference type="Gene3D" id="2.40.50.140">
    <property type="entry name" value="Nucleic acid-binding proteins"/>
    <property type="match status" value="1"/>
</dbReference>
<name>A0A803MDJ1_CHEQI</name>
<dbReference type="InterPro" id="IPR012340">
    <property type="entry name" value="NA-bd_OB-fold"/>
</dbReference>
<evidence type="ECO:0000256" key="1">
    <source>
        <dbReference type="SAM" id="MobiDB-lite"/>
    </source>
</evidence>
<dbReference type="InterPro" id="IPR013955">
    <property type="entry name" value="Rep_factor-A_C"/>
</dbReference>
<sequence>MKLESMSLDELSPQAKSYKVKVTVIEKGRPTTSPKKGVRFQTFYLADDKRLDPEAGPIVPDYQPIGSISRAIDAEGKYDVIVVVLFVEEHSRVSLPQNLAANSLIICIYLFCSYNNDQPVTVSVWNDLAEKDCERLTNWAAKFQIVGFMSLRPVTRRGFGLTSGMSTRIIHDPVGDRANILKEWTKLDRQARVLKPANALQDERFWLRITIPNADLEKVNAYAGCSICSKRTSVPIGTPFFCSVCSKPDCVFAHMVTFKFEATDGTGSMIFTTFNDDTKNLFGKSASKIYDIKNSVGPTLALSRNNVLQWQLKGLEIEQKAPNTNEKASLRKMDDELNEMLDTSKEIKYSQKNELAVFYFEKESLSQSVDVAEPPKKKLRRKLVMKDDDGTEKFLDVSAPGKTSDVVVKCEVANANMDTTLVASDNAETPKGNSSKTIASEP</sequence>
<dbReference type="Gramene" id="AUR62027534-RA">
    <property type="protein sequence ID" value="AUR62027534-RA:cds"/>
    <property type="gene ID" value="AUR62027534"/>
</dbReference>
<evidence type="ECO:0000313" key="3">
    <source>
        <dbReference type="EnsemblPlants" id="AUR62027534-RA:cds"/>
    </source>
</evidence>
<proteinExistence type="predicted"/>
<reference evidence="3" key="1">
    <citation type="journal article" date="2017" name="Nature">
        <title>The genome of Chenopodium quinoa.</title>
        <authorList>
            <person name="Jarvis D.E."/>
            <person name="Ho Y.S."/>
            <person name="Lightfoot D.J."/>
            <person name="Schmoeckel S.M."/>
            <person name="Li B."/>
            <person name="Borm T.J.A."/>
            <person name="Ohyanagi H."/>
            <person name="Mineta K."/>
            <person name="Michell C.T."/>
            <person name="Saber N."/>
            <person name="Kharbatia N.M."/>
            <person name="Rupper R.R."/>
            <person name="Sharp A.R."/>
            <person name="Dally N."/>
            <person name="Boughton B.A."/>
            <person name="Woo Y.H."/>
            <person name="Gao G."/>
            <person name="Schijlen E.G.W.M."/>
            <person name="Guo X."/>
            <person name="Momin A.A."/>
            <person name="Negrao S."/>
            <person name="Al-Babili S."/>
            <person name="Gehring C."/>
            <person name="Roessner U."/>
            <person name="Jung C."/>
            <person name="Murphy K."/>
            <person name="Arold S.T."/>
            <person name="Gojobori T."/>
            <person name="van der Linden C.G."/>
            <person name="van Loo E.N."/>
            <person name="Jellen E.N."/>
            <person name="Maughan P.J."/>
            <person name="Tester M."/>
        </authorList>
    </citation>
    <scope>NUCLEOTIDE SEQUENCE [LARGE SCALE GENOMIC DNA]</scope>
    <source>
        <strain evidence="3">cv. PI 614886</strain>
    </source>
</reference>
<dbReference type="Pfam" id="PF08646">
    <property type="entry name" value="Rep_fac-A_C"/>
    <property type="match status" value="1"/>
</dbReference>
<accession>A0A803MDJ1</accession>
<dbReference type="Proteomes" id="UP000596660">
    <property type="component" value="Unplaced"/>
</dbReference>
<protein>
    <recommendedName>
        <fullName evidence="2">Replication factor A C-terminal domain-containing protein</fullName>
    </recommendedName>
</protein>
<evidence type="ECO:0000313" key="4">
    <source>
        <dbReference type="Proteomes" id="UP000596660"/>
    </source>
</evidence>
<feature type="domain" description="Replication factor A C-terminal" evidence="2">
    <location>
        <begin position="220"/>
        <end position="327"/>
    </location>
</feature>